<dbReference type="PANTHER" id="PTHR11081">
    <property type="entry name" value="FLAP ENDONUCLEASE FAMILY MEMBER"/>
    <property type="match status" value="1"/>
</dbReference>
<feature type="region of interest" description="Disordered" evidence="3">
    <location>
        <begin position="590"/>
        <end position="609"/>
    </location>
</feature>
<feature type="domain" description="XPG N-terminal" evidence="5">
    <location>
        <begin position="1"/>
        <end position="95"/>
    </location>
</feature>
<feature type="compositionally biased region" description="Low complexity" evidence="3">
    <location>
        <begin position="672"/>
        <end position="697"/>
    </location>
</feature>
<dbReference type="Gene3D" id="3.40.50.1010">
    <property type="entry name" value="5'-nuclease"/>
    <property type="match status" value="2"/>
</dbReference>
<dbReference type="SUPFAM" id="SSF88723">
    <property type="entry name" value="PIN domain-like"/>
    <property type="match status" value="1"/>
</dbReference>
<feature type="region of interest" description="Disordered" evidence="3">
    <location>
        <begin position="616"/>
        <end position="863"/>
    </location>
</feature>
<feature type="compositionally biased region" description="Polar residues" evidence="3">
    <location>
        <begin position="745"/>
        <end position="757"/>
    </location>
</feature>
<sequence length="932" mass="100617">MGVPGLWDLLRPAAARTSLAVLARDAVLANRHELRALTIGIDASIWIFHAQVPMQGENPFLRTIFYKVAALLQQPVLPVFVFDGPRKPSQKRNQAVTGHFGTADHKSKQFKALLDVCGLEWWNAPGEAEAELAIMNRQGKIDAVMSDDVDALLFGATCLLRNNSPTLSGAQGSILAKGVYEVFRSSAIRDQWSKKEGTKLVTEEDCRMAMILIAMLAGGDYAPEGLEGFGPTIAFALANAGFAEFLKLHISNPPAFRTELSFVHGRLVDELRTNSTGHIGRKQSVLADRLAALDPSSVFTPSSLEAYLHPATSPINAIEQGWPGFGKGDATRIRGKARNDGRGDLEGFATACETYFEWGTRELVTTKFMGEQVGLFASDIMHTARETLRHRDRDATASGKRSPLRSRVVQASDHTTSPSSAGNRITSFFGSVQPRASTSKPASPPKNKPTVPSYVIDIRGGRVNSSSPSLVEYRIGYKTQPFVDRVQAAMQGIRPDPRDLASEQRLQLGLVDRQPDVPSASSAAAIKNKDDARVWMPEYLVREAWPDLVKVYDENQKSRSATKKGGGRATKQRPKNTTVTMDSNAFKGFFVPSQSTTKQKKALRPKDSSDAEIEVLEDWPTQNGDASSQSNSKSRRSGLSSSPLSSLPSSRASTPIEVRLSSAVSPKKKGRPAPSTSASSGTRSARATPDPISSSPKVRARRVVSVRSVRPSGISSAGSRKQSPARKSTQASPVRVRSKRATKRATLQSPASDQGPTSPVLLSRRSASQSTASSSKSATLSPASPPSSPNSSRKIAVLLTPPPRTRASRNVSPKRTVSPKRQISVVCSGSSTSTGGKDEPIDLCSSDNEETPKAARITRKVSKDKASSAKGVAKSKQTLIDFAVTAHITSSPISGKPPPSWEEERWERAMSRGFVVLEETDDAEWIDCTRSS</sequence>
<feature type="compositionally biased region" description="Polar residues" evidence="3">
    <location>
        <begin position="808"/>
        <end position="827"/>
    </location>
</feature>
<feature type="compositionally biased region" description="Polar residues" evidence="3">
    <location>
        <begin position="412"/>
        <end position="441"/>
    </location>
</feature>
<dbReference type="GO" id="GO:0017108">
    <property type="term" value="F:5'-flap endonuclease activity"/>
    <property type="evidence" value="ECO:0007669"/>
    <property type="project" value="TreeGrafter"/>
</dbReference>
<dbReference type="SUPFAM" id="SSF47807">
    <property type="entry name" value="5' to 3' exonuclease, C-terminal subdomain"/>
    <property type="match status" value="1"/>
</dbReference>
<feature type="compositionally biased region" description="Basic residues" evidence="3">
    <location>
        <begin position="560"/>
        <end position="574"/>
    </location>
</feature>
<dbReference type="STRING" id="71784.A0A1Y2ATV4"/>
<evidence type="ECO:0000259" key="4">
    <source>
        <dbReference type="SMART" id="SM00484"/>
    </source>
</evidence>
<dbReference type="Pfam" id="PF18380">
    <property type="entry name" value="GEN1_C"/>
    <property type="match status" value="1"/>
</dbReference>
<comment type="caution">
    <text evidence="6">The sequence shown here is derived from an EMBL/GenBank/DDBJ whole genome shotgun (WGS) entry which is preliminary data.</text>
</comment>
<dbReference type="InterPro" id="IPR041177">
    <property type="entry name" value="GEN1_C"/>
</dbReference>
<evidence type="ECO:0000313" key="6">
    <source>
        <dbReference type="EMBL" id="ORY25720.1"/>
    </source>
</evidence>
<dbReference type="InterPro" id="IPR006084">
    <property type="entry name" value="XPG/Rad2"/>
</dbReference>
<dbReference type="Pfam" id="PF00752">
    <property type="entry name" value="XPG_N"/>
    <property type="match status" value="1"/>
</dbReference>
<feature type="domain" description="XPG-I" evidence="4">
    <location>
        <begin position="115"/>
        <end position="185"/>
    </location>
</feature>
<feature type="compositionally biased region" description="Low complexity" evidence="3">
    <location>
        <begin position="705"/>
        <end position="716"/>
    </location>
</feature>
<dbReference type="OrthoDB" id="2959108at2759"/>
<feature type="region of interest" description="Disordered" evidence="3">
    <location>
        <begin position="556"/>
        <end position="583"/>
    </location>
</feature>
<evidence type="ECO:0000256" key="1">
    <source>
        <dbReference type="ARBA" id="ARBA00022722"/>
    </source>
</evidence>
<protein>
    <recommendedName>
        <fullName evidence="8">XPG-I domain-containing protein</fullName>
    </recommendedName>
</protein>
<dbReference type="GO" id="GO:0006281">
    <property type="term" value="P:DNA repair"/>
    <property type="evidence" value="ECO:0007669"/>
    <property type="project" value="UniProtKB-ARBA"/>
</dbReference>
<proteinExistence type="predicted"/>
<name>A0A1Y2ATV4_9TREE</name>
<dbReference type="PRINTS" id="PR00853">
    <property type="entry name" value="XPGRADSUPER"/>
</dbReference>
<feature type="region of interest" description="Disordered" evidence="3">
    <location>
        <begin position="387"/>
        <end position="453"/>
    </location>
</feature>
<keyword evidence="7" id="KW-1185">Reference proteome</keyword>
<keyword evidence="1" id="KW-0540">Nuclease</keyword>
<dbReference type="PANTHER" id="PTHR11081:SF75">
    <property type="entry name" value="ENDONUCLEASE, PUTATIVE (AFU_ORTHOLOGUE AFUA_3G13260)-RELATED"/>
    <property type="match status" value="1"/>
</dbReference>
<dbReference type="SMART" id="SM00484">
    <property type="entry name" value="XPGI"/>
    <property type="match status" value="1"/>
</dbReference>
<dbReference type="InterPro" id="IPR006086">
    <property type="entry name" value="XPG-I_dom"/>
</dbReference>
<reference evidence="6 7" key="1">
    <citation type="submission" date="2016-07" db="EMBL/GenBank/DDBJ databases">
        <title>Pervasive Adenine N6-methylation of Active Genes in Fungi.</title>
        <authorList>
            <consortium name="DOE Joint Genome Institute"/>
            <person name="Mondo S.J."/>
            <person name="Dannebaum R.O."/>
            <person name="Kuo R.C."/>
            <person name="Labutti K."/>
            <person name="Haridas S."/>
            <person name="Kuo A."/>
            <person name="Salamov A."/>
            <person name="Ahrendt S.R."/>
            <person name="Lipzen A."/>
            <person name="Sullivan W."/>
            <person name="Andreopoulos W.B."/>
            <person name="Clum A."/>
            <person name="Lindquist E."/>
            <person name="Daum C."/>
            <person name="Ramamoorthy G.K."/>
            <person name="Gryganskyi A."/>
            <person name="Culley D."/>
            <person name="Magnuson J.K."/>
            <person name="James T.Y."/>
            <person name="O'Malley M.A."/>
            <person name="Stajich J.E."/>
            <person name="Spatafora J.W."/>
            <person name="Visel A."/>
            <person name="Grigoriev I.V."/>
        </authorList>
    </citation>
    <scope>NUCLEOTIDE SEQUENCE [LARGE SCALE GENOMIC DNA]</scope>
    <source>
        <strain evidence="6 7">68-887.2</strain>
    </source>
</reference>
<evidence type="ECO:0000256" key="2">
    <source>
        <dbReference type="ARBA" id="ARBA00022801"/>
    </source>
</evidence>
<evidence type="ECO:0008006" key="8">
    <source>
        <dbReference type="Google" id="ProtNLM"/>
    </source>
</evidence>
<feature type="compositionally biased region" description="Low complexity" evidence="3">
    <location>
        <begin position="627"/>
        <end position="655"/>
    </location>
</feature>
<dbReference type="Proteomes" id="UP000193986">
    <property type="component" value="Unassembled WGS sequence"/>
</dbReference>
<dbReference type="CDD" id="cd09870">
    <property type="entry name" value="PIN_YEN1"/>
    <property type="match status" value="1"/>
</dbReference>
<dbReference type="Pfam" id="PF00867">
    <property type="entry name" value="XPG_I"/>
    <property type="match status" value="1"/>
</dbReference>
<evidence type="ECO:0000313" key="7">
    <source>
        <dbReference type="Proteomes" id="UP000193986"/>
    </source>
</evidence>
<dbReference type="AlphaFoldDB" id="A0A1Y2ATV4"/>
<dbReference type="InterPro" id="IPR029060">
    <property type="entry name" value="PIN-like_dom_sf"/>
</dbReference>
<gene>
    <name evidence="6" type="ORF">BCR39DRAFT_543072</name>
</gene>
<keyword evidence="2" id="KW-0378">Hydrolase</keyword>
<dbReference type="InParanoid" id="A0A1Y2ATV4"/>
<evidence type="ECO:0000259" key="5">
    <source>
        <dbReference type="SMART" id="SM00485"/>
    </source>
</evidence>
<dbReference type="SMART" id="SM00485">
    <property type="entry name" value="XPGN"/>
    <property type="match status" value="1"/>
</dbReference>
<accession>A0A1Y2ATV4</accession>
<dbReference type="InterPro" id="IPR006085">
    <property type="entry name" value="XPG_DNA_repair_N"/>
</dbReference>
<evidence type="ECO:0000256" key="3">
    <source>
        <dbReference type="SAM" id="MobiDB-lite"/>
    </source>
</evidence>
<feature type="compositionally biased region" description="Polar residues" evidence="3">
    <location>
        <begin position="717"/>
        <end position="732"/>
    </location>
</feature>
<feature type="compositionally biased region" description="Low complexity" evidence="3">
    <location>
        <begin position="761"/>
        <end position="782"/>
    </location>
</feature>
<dbReference type="EMBL" id="MCFC01000054">
    <property type="protein sequence ID" value="ORY25720.1"/>
    <property type="molecule type" value="Genomic_DNA"/>
</dbReference>
<organism evidence="6 7">
    <name type="scientific">Naematelia encephala</name>
    <dbReference type="NCBI Taxonomy" id="71784"/>
    <lineage>
        <taxon>Eukaryota</taxon>
        <taxon>Fungi</taxon>
        <taxon>Dikarya</taxon>
        <taxon>Basidiomycota</taxon>
        <taxon>Agaricomycotina</taxon>
        <taxon>Tremellomycetes</taxon>
        <taxon>Tremellales</taxon>
        <taxon>Naemateliaceae</taxon>
        <taxon>Naematelia</taxon>
    </lineage>
</organism>
<dbReference type="InterPro" id="IPR036279">
    <property type="entry name" value="5-3_exonuclease_C_sf"/>
</dbReference>